<protein>
    <submittedName>
        <fullName evidence="1">Uncharacterized protein</fullName>
    </submittedName>
</protein>
<accession>A0A9N7YNL5</accession>
<evidence type="ECO:0000313" key="2">
    <source>
        <dbReference type="Proteomes" id="UP001153269"/>
    </source>
</evidence>
<organism evidence="1 2">
    <name type="scientific">Pleuronectes platessa</name>
    <name type="common">European plaice</name>
    <dbReference type="NCBI Taxonomy" id="8262"/>
    <lineage>
        <taxon>Eukaryota</taxon>
        <taxon>Metazoa</taxon>
        <taxon>Chordata</taxon>
        <taxon>Craniata</taxon>
        <taxon>Vertebrata</taxon>
        <taxon>Euteleostomi</taxon>
        <taxon>Actinopterygii</taxon>
        <taxon>Neopterygii</taxon>
        <taxon>Teleostei</taxon>
        <taxon>Neoteleostei</taxon>
        <taxon>Acanthomorphata</taxon>
        <taxon>Carangaria</taxon>
        <taxon>Pleuronectiformes</taxon>
        <taxon>Pleuronectoidei</taxon>
        <taxon>Pleuronectidae</taxon>
        <taxon>Pleuronectes</taxon>
    </lineage>
</organism>
<keyword evidence="2" id="KW-1185">Reference proteome</keyword>
<comment type="caution">
    <text evidence="1">The sequence shown here is derived from an EMBL/GenBank/DDBJ whole genome shotgun (WGS) entry which is preliminary data.</text>
</comment>
<dbReference type="AlphaFoldDB" id="A0A9N7YNL5"/>
<evidence type="ECO:0000313" key="1">
    <source>
        <dbReference type="EMBL" id="CAB1431821.1"/>
    </source>
</evidence>
<reference evidence="1" key="1">
    <citation type="submission" date="2020-03" db="EMBL/GenBank/DDBJ databases">
        <authorList>
            <person name="Weist P."/>
        </authorList>
    </citation>
    <scope>NUCLEOTIDE SEQUENCE</scope>
</reference>
<feature type="non-terminal residue" evidence="1">
    <location>
        <position position="62"/>
    </location>
</feature>
<proteinExistence type="predicted"/>
<name>A0A9N7YNL5_PLEPL</name>
<gene>
    <name evidence="1" type="ORF">PLEPLA_LOCUS19878</name>
</gene>
<dbReference type="Proteomes" id="UP001153269">
    <property type="component" value="Unassembled WGS sequence"/>
</dbReference>
<sequence>MQPPNTSCSSKAWTEPHQRPLCCRTVWGNEWEGTSPSSSGGASPLLVLQSAGAVAKEIATAS</sequence>
<dbReference type="EMBL" id="CADEAL010001377">
    <property type="protein sequence ID" value="CAB1431821.1"/>
    <property type="molecule type" value="Genomic_DNA"/>
</dbReference>